<feature type="domain" description="HTH CENPB-type" evidence="3">
    <location>
        <begin position="65"/>
        <end position="136"/>
    </location>
</feature>
<keyword evidence="5" id="KW-1185">Reference proteome</keyword>
<feature type="non-terminal residue" evidence="4">
    <location>
        <position position="355"/>
    </location>
</feature>
<dbReference type="Pfam" id="PF03184">
    <property type="entry name" value="DDE_1"/>
    <property type="match status" value="1"/>
</dbReference>
<dbReference type="GO" id="GO:0003677">
    <property type="term" value="F:DNA binding"/>
    <property type="evidence" value="ECO:0007669"/>
    <property type="project" value="UniProtKB-KW"/>
</dbReference>
<sequence>MSLTDRSRSAKRSFTNKFKLDAVELAEKVGGNRTAAKYLGCSEKNIWDWKNQLAELKDAPEKKKSVKQKREGYWPEIERRVCAFIDERKSYNLRISREMIHLEAKKAAKNLEITDFKVSQGWCNIYMKRAGYHIRERCKVVQDPPHQFEDKITEFKKFVKQRLKDHNYQLVCIGNMDETLVNMDMIPRLRRIISTKEILKIGEKPIMMKTGYVNCNYTVVLAAMANGDKLSPMLIFKRKKLPKCTFPKGVVVHCNEKGRMDKEACKIWVRKVWQNHPNDLRREKSLLFWDSFTTHLTSEVTQKVLDTNTDVIVIPTGLTNILQPMDVSLKKPFKAGLLNRLIAWMAAEENTRTKR</sequence>
<dbReference type="SUPFAM" id="SSF46689">
    <property type="entry name" value="Homeodomain-like"/>
    <property type="match status" value="1"/>
</dbReference>
<dbReference type="PROSITE" id="PS51253">
    <property type="entry name" value="HTH_CENPB"/>
    <property type="match status" value="1"/>
</dbReference>
<evidence type="ECO:0000313" key="4">
    <source>
        <dbReference type="EMBL" id="CAL4110458.1"/>
    </source>
</evidence>
<gene>
    <name evidence="4" type="ORF">MNOR_LOCUS19408</name>
</gene>
<comment type="subcellular location">
    <subcellularLocation>
        <location evidence="1">Nucleus</location>
    </subcellularLocation>
</comment>
<evidence type="ECO:0000256" key="1">
    <source>
        <dbReference type="ARBA" id="ARBA00004123"/>
    </source>
</evidence>
<dbReference type="InterPro" id="IPR050863">
    <property type="entry name" value="CenT-Element_Derived"/>
</dbReference>
<dbReference type="InterPro" id="IPR004875">
    <property type="entry name" value="DDE_SF_endonuclease_dom"/>
</dbReference>
<dbReference type="Proteomes" id="UP001497623">
    <property type="component" value="Unassembled WGS sequence"/>
</dbReference>
<reference evidence="4 5" key="1">
    <citation type="submission" date="2024-05" db="EMBL/GenBank/DDBJ databases">
        <authorList>
            <person name="Wallberg A."/>
        </authorList>
    </citation>
    <scope>NUCLEOTIDE SEQUENCE [LARGE SCALE GENOMIC DNA]</scope>
</reference>
<dbReference type="InterPro" id="IPR018586">
    <property type="entry name" value="Brinker_DNA-bd"/>
</dbReference>
<evidence type="ECO:0000313" key="5">
    <source>
        <dbReference type="Proteomes" id="UP001497623"/>
    </source>
</evidence>
<dbReference type="PANTHER" id="PTHR19303">
    <property type="entry name" value="TRANSPOSON"/>
    <property type="match status" value="1"/>
</dbReference>
<organism evidence="4 5">
    <name type="scientific">Meganyctiphanes norvegica</name>
    <name type="common">Northern krill</name>
    <name type="synonym">Thysanopoda norvegica</name>
    <dbReference type="NCBI Taxonomy" id="48144"/>
    <lineage>
        <taxon>Eukaryota</taxon>
        <taxon>Metazoa</taxon>
        <taxon>Ecdysozoa</taxon>
        <taxon>Arthropoda</taxon>
        <taxon>Crustacea</taxon>
        <taxon>Multicrustacea</taxon>
        <taxon>Malacostraca</taxon>
        <taxon>Eumalacostraca</taxon>
        <taxon>Eucarida</taxon>
        <taxon>Euphausiacea</taxon>
        <taxon>Euphausiidae</taxon>
        <taxon>Meganyctiphanes</taxon>
    </lineage>
</organism>
<dbReference type="InterPro" id="IPR006600">
    <property type="entry name" value="HTH_CenpB_DNA-bd_dom"/>
</dbReference>
<dbReference type="Pfam" id="PF03221">
    <property type="entry name" value="HTH_Tnp_Tc5"/>
    <property type="match status" value="1"/>
</dbReference>
<proteinExistence type="predicted"/>
<name>A0AAV2R5C4_MEGNR</name>
<evidence type="ECO:0000256" key="2">
    <source>
        <dbReference type="ARBA" id="ARBA00023125"/>
    </source>
</evidence>
<keyword evidence="2" id="KW-0238">DNA-binding</keyword>
<dbReference type="Gene3D" id="1.10.10.60">
    <property type="entry name" value="Homeodomain-like"/>
    <property type="match status" value="1"/>
</dbReference>
<dbReference type="PANTHER" id="PTHR19303:SF74">
    <property type="entry name" value="POGO TRANSPOSABLE ELEMENT WITH KRAB DOMAIN"/>
    <property type="match status" value="1"/>
</dbReference>
<dbReference type="GO" id="GO:0005634">
    <property type="term" value="C:nucleus"/>
    <property type="evidence" value="ECO:0007669"/>
    <property type="project" value="UniProtKB-SubCell"/>
</dbReference>
<dbReference type="InterPro" id="IPR009057">
    <property type="entry name" value="Homeodomain-like_sf"/>
</dbReference>
<comment type="caution">
    <text evidence="4">The sequence shown here is derived from an EMBL/GenBank/DDBJ whole genome shotgun (WGS) entry which is preliminary data.</text>
</comment>
<protein>
    <recommendedName>
        <fullName evidence="3">HTH CENPB-type domain-containing protein</fullName>
    </recommendedName>
</protein>
<evidence type="ECO:0000259" key="3">
    <source>
        <dbReference type="PROSITE" id="PS51253"/>
    </source>
</evidence>
<dbReference type="EMBL" id="CAXKWB010014400">
    <property type="protein sequence ID" value="CAL4110458.1"/>
    <property type="molecule type" value="Genomic_DNA"/>
</dbReference>
<accession>A0AAV2R5C4</accession>
<dbReference type="AlphaFoldDB" id="A0AAV2R5C4"/>
<dbReference type="Pfam" id="PF09607">
    <property type="entry name" value="BrkDBD"/>
    <property type="match status" value="1"/>
</dbReference>